<comment type="caution">
    <text evidence="2">The sequence shown here is derived from an EMBL/GenBank/DDBJ whole genome shotgun (WGS) entry which is preliminary data.</text>
</comment>
<evidence type="ECO:0000256" key="1">
    <source>
        <dbReference type="SAM" id="MobiDB-lite"/>
    </source>
</evidence>
<reference evidence="2" key="2">
    <citation type="submission" date="2021-04" db="EMBL/GenBank/DDBJ databases">
        <authorList>
            <person name="Podell S."/>
        </authorList>
    </citation>
    <scope>NUCLEOTIDE SEQUENCE</scope>
    <source>
        <strain evidence="2">Hildebrandi</strain>
    </source>
</reference>
<keyword evidence="4" id="KW-1185">Reference proteome</keyword>
<feature type="region of interest" description="Disordered" evidence="1">
    <location>
        <begin position="1"/>
        <end position="21"/>
    </location>
</feature>
<evidence type="ECO:0000313" key="4">
    <source>
        <dbReference type="Proteomes" id="UP000693970"/>
    </source>
</evidence>
<dbReference type="EMBL" id="JAGRRH010000002">
    <property type="protein sequence ID" value="KAG7373638.1"/>
    <property type="molecule type" value="Genomic_DNA"/>
</dbReference>
<feature type="region of interest" description="Disordered" evidence="1">
    <location>
        <begin position="84"/>
        <end position="104"/>
    </location>
</feature>
<dbReference type="OrthoDB" id="2427280at2759"/>
<organism evidence="2 4">
    <name type="scientific">Nitzschia inconspicua</name>
    <dbReference type="NCBI Taxonomy" id="303405"/>
    <lineage>
        <taxon>Eukaryota</taxon>
        <taxon>Sar</taxon>
        <taxon>Stramenopiles</taxon>
        <taxon>Ochrophyta</taxon>
        <taxon>Bacillariophyta</taxon>
        <taxon>Bacillariophyceae</taxon>
        <taxon>Bacillariophycidae</taxon>
        <taxon>Bacillariales</taxon>
        <taxon>Bacillariaceae</taxon>
        <taxon>Nitzschia</taxon>
    </lineage>
</organism>
<protein>
    <submittedName>
        <fullName evidence="2">Uncharacterized protein</fullName>
    </submittedName>
</protein>
<evidence type="ECO:0000313" key="3">
    <source>
        <dbReference type="EMBL" id="KAG7373638.1"/>
    </source>
</evidence>
<evidence type="ECO:0000313" key="2">
    <source>
        <dbReference type="EMBL" id="KAG7338137.1"/>
    </source>
</evidence>
<accession>A0A9K3K716</accession>
<proteinExistence type="predicted"/>
<gene>
    <name evidence="2" type="ORF">IV203_022835</name>
    <name evidence="3" type="ORF">IV203_034362</name>
</gene>
<name>A0A9K3K716_9STRA</name>
<dbReference type="AlphaFoldDB" id="A0A9K3K716"/>
<dbReference type="Proteomes" id="UP000693970">
    <property type="component" value="Unassembled WGS sequence"/>
</dbReference>
<dbReference type="EMBL" id="JAGRRH010000064">
    <property type="protein sequence ID" value="KAG7338137.1"/>
    <property type="molecule type" value="Genomic_DNA"/>
</dbReference>
<feature type="compositionally biased region" description="Polar residues" evidence="1">
    <location>
        <begin position="12"/>
        <end position="21"/>
    </location>
</feature>
<sequence length="593" mass="67878">MDSSAIRFNEDVPTSNDPVNTTTSIVSKLMKFDQEIRSKEEEVHSKQIEVDHAEQVIEQQIQGKEQQIRSKEEEIRFKEEEIQSKQQNLDRFQQTTTDESNQSLKYRSRCGDELSSLQDDVILLQRELGTLINELRSFYRDLRSLRQEQYSLRQELHSLRQDKFALEQSFREGRYFAALLDHWKCSTVEIESDQKWMRDVQWTDFWRTPEEADSIRIRRYDTRQGNFTTDHPYKATRRGAQIQDTFAVASDAVGATTSRQHSSENLSTPRYEMVWPTDIFGNGFLLSDEDIVNLLPAGQAHNEWMHIAASVVGLGNNSNNNDDDDDEQAAGVWKKALRGYQKGTTKNSRTVAGSGLVNFVSNKLRMANHQQIFDGQFPKAILIPTMSLESAKTWKGEAYSAIFAFGLVETDCDDDDDDVSVYHHAVRLNWTEAIYEGVIRDASAIEIESARITLTHAVIAVRDFMRNSNAASRINDFDIPKTGQDRLYQSHKHANETTYPLPQKVEATENQKPLCLVRFGSCDDKDKHPAPDPLLLAYKAATIWGMVTDKRLLSNGADPYTYSFYDDQGYYEGPKTWEELAMGLGQPHGYQES</sequence>
<reference evidence="2" key="1">
    <citation type="journal article" date="2021" name="Sci. Rep.">
        <title>Diploid genomic architecture of Nitzschia inconspicua, an elite biomass production diatom.</title>
        <authorList>
            <person name="Oliver A."/>
            <person name="Podell S."/>
            <person name="Pinowska A."/>
            <person name="Traller J.C."/>
            <person name="Smith S.R."/>
            <person name="McClure R."/>
            <person name="Beliaev A."/>
            <person name="Bohutskyi P."/>
            <person name="Hill E.A."/>
            <person name="Rabines A."/>
            <person name="Zheng H."/>
            <person name="Allen L.Z."/>
            <person name="Kuo A."/>
            <person name="Grigoriev I.V."/>
            <person name="Allen A.E."/>
            <person name="Hazlebeck D."/>
            <person name="Allen E.E."/>
        </authorList>
    </citation>
    <scope>NUCLEOTIDE SEQUENCE</scope>
    <source>
        <strain evidence="2">Hildebrandi</strain>
    </source>
</reference>